<dbReference type="Proteomes" id="UP000242329">
    <property type="component" value="Unassembled WGS sequence"/>
</dbReference>
<dbReference type="GO" id="GO:0003677">
    <property type="term" value="F:DNA binding"/>
    <property type="evidence" value="ECO:0007669"/>
    <property type="project" value="UniProtKB-UniRule"/>
</dbReference>
<sequence>METDKKEIQRHRMMTCFIDAAVQIIEEEGIKGVTARKVADLAGYNVATLYNYFSNLDHLILFAALRFMREYTESLPFYVYEAKNALERFLKIWECFCYYSFGQTEIYNAIFFTPIDEPLPDIISQYYELFPQDLSNQPEELLPMLTRTDIYERDKVILEACAREGFIRYEDIDEINEIILLIYQGMLSGLISKRFNYTQEEAVEKTMFFIKKCLHFYLIDREKVRL</sequence>
<dbReference type="PRINTS" id="PR00455">
    <property type="entry name" value="HTHTETR"/>
</dbReference>
<dbReference type="InterPro" id="IPR009057">
    <property type="entry name" value="Homeodomain-like_sf"/>
</dbReference>
<keyword evidence="5" id="KW-1185">Reference proteome</keyword>
<organism evidence="4 5">
    <name type="scientific">Thermosyntropha lipolytica DSM 11003</name>
    <dbReference type="NCBI Taxonomy" id="1123382"/>
    <lineage>
        <taxon>Bacteria</taxon>
        <taxon>Bacillati</taxon>
        <taxon>Bacillota</taxon>
        <taxon>Clostridia</taxon>
        <taxon>Eubacteriales</taxon>
        <taxon>Syntrophomonadaceae</taxon>
        <taxon>Thermosyntropha</taxon>
    </lineage>
</organism>
<protein>
    <submittedName>
        <fullName evidence="4">Transcriptional regulator, TetR family</fullName>
    </submittedName>
</protein>
<dbReference type="OrthoDB" id="5366068at2"/>
<evidence type="ECO:0000313" key="4">
    <source>
        <dbReference type="EMBL" id="SHH15526.1"/>
    </source>
</evidence>
<dbReference type="SUPFAM" id="SSF46689">
    <property type="entry name" value="Homeodomain-like"/>
    <property type="match status" value="1"/>
</dbReference>
<evidence type="ECO:0000256" key="1">
    <source>
        <dbReference type="ARBA" id="ARBA00023125"/>
    </source>
</evidence>
<keyword evidence="1 2" id="KW-0238">DNA-binding</keyword>
<name>A0A1M5QNG8_9FIRM</name>
<dbReference type="Gene3D" id="1.10.357.10">
    <property type="entry name" value="Tetracycline Repressor, domain 2"/>
    <property type="match status" value="1"/>
</dbReference>
<dbReference type="Pfam" id="PF00440">
    <property type="entry name" value="TetR_N"/>
    <property type="match status" value="1"/>
</dbReference>
<dbReference type="AlphaFoldDB" id="A0A1M5QNG8"/>
<proteinExistence type="predicted"/>
<evidence type="ECO:0000259" key="3">
    <source>
        <dbReference type="PROSITE" id="PS50977"/>
    </source>
</evidence>
<reference evidence="5" key="1">
    <citation type="submission" date="2016-11" db="EMBL/GenBank/DDBJ databases">
        <authorList>
            <person name="Varghese N."/>
            <person name="Submissions S."/>
        </authorList>
    </citation>
    <scope>NUCLEOTIDE SEQUENCE [LARGE SCALE GENOMIC DNA]</scope>
    <source>
        <strain evidence="5">DSM 11003</strain>
    </source>
</reference>
<feature type="domain" description="HTH tetR-type" evidence="3">
    <location>
        <begin position="11"/>
        <end position="71"/>
    </location>
</feature>
<accession>A0A1M5QNG8</accession>
<dbReference type="PROSITE" id="PS50977">
    <property type="entry name" value="HTH_TETR_2"/>
    <property type="match status" value="1"/>
</dbReference>
<evidence type="ECO:0000256" key="2">
    <source>
        <dbReference type="PROSITE-ProRule" id="PRU00335"/>
    </source>
</evidence>
<dbReference type="InterPro" id="IPR001647">
    <property type="entry name" value="HTH_TetR"/>
</dbReference>
<gene>
    <name evidence="4" type="ORF">SAMN02745221_01813</name>
</gene>
<dbReference type="RefSeq" id="WP_073093078.1">
    <property type="nucleotide sequence ID" value="NZ_FQWY01000036.1"/>
</dbReference>
<feature type="DNA-binding region" description="H-T-H motif" evidence="2">
    <location>
        <begin position="34"/>
        <end position="53"/>
    </location>
</feature>
<dbReference type="STRING" id="1123382.SAMN02745221_01813"/>
<evidence type="ECO:0000313" key="5">
    <source>
        <dbReference type="Proteomes" id="UP000242329"/>
    </source>
</evidence>
<dbReference type="EMBL" id="FQWY01000036">
    <property type="protein sequence ID" value="SHH15526.1"/>
    <property type="molecule type" value="Genomic_DNA"/>
</dbReference>